<dbReference type="NCBIfam" id="NF001221">
    <property type="entry name" value="PRK00197.1"/>
    <property type="match status" value="1"/>
</dbReference>
<gene>
    <name evidence="10" type="ORF">METZ01_LOCUS282086</name>
</gene>
<proteinExistence type="inferred from homology"/>
<evidence type="ECO:0000256" key="7">
    <source>
        <dbReference type="ARBA" id="ARBA00049024"/>
    </source>
</evidence>
<evidence type="ECO:0000256" key="5">
    <source>
        <dbReference type="ARBA" id="ARBA00022857"/>
    </source>
</evidence>
<dbReference type="InterPro" id="IPR016162">
    <property type="entry name" value="Ald_DH_N"/>
</dbReference>
<evidence type="ECO:0000256" key="8">
    <source>
        <dbReference type="SAM" id="Coils"/>
    </source>
</evidence>
<accession>A0A382L1P1</accession>
<protein>
    <recommendedName>
        <fullName evidence="2">glutamate-5-semialdehyde dehydrogenase</fullName>
        <ecNumber evidence="2">1.2.1.41</ecNumber>
    </recommendedName>
</protein>
<evidence type="ECO:0000259" key="9">
    <source>
        <dbReference type="Pfam" id="PF00171"/>
    </source>
</evidence>
<keyword evidence="4" id="KW-0641">Proline biosynthesis</keyword>
<dbReference type="EC" id="1.2.1.41" evidence="2"/>
<keyword evidence="3" id="KW-0028">Amino-acid biosynthesis</keyword>
<feature type="non-terminal residue" evidence="10">
    <location>
        <position position="343"/>
    </location>
</feature>
<dbReference type="InterPro" id="IPR015590">
    <property type="entry name" value="Aldehyde_DH_dom"/>
</dbReference>
<dbReference type="HAMAP" id="MF_00412">
    <property type="entry name" value="ProA"/>
    <property type="match status" value="1"/>
</dbReference>
<organism evidence="10">
    <name type="scientific">marine metagenome</name>
    <dbReference type="NCBI Taxonomy" id="408172"/>
    <lineage>
        <taxon>unclassified sequences</taxon>
        <taxon>metagenomes</taxon>
        <taxon>ecological metagenomes</taxon>
    </lineage>
</organism>
<name>A0A382L1P1_9ZZZZ</name>
<comment type="catalytic activity">
    <reaction evidence="7">
        <text>L-glutamate 5-semialdehyde + phosphate + NADP(+) = L-glutamyl 5-phosphate + NADPH + H(+)</text>
        <dbReference type="Rhea" id="RHEA:19541"/>
        <dbReference type="ChEBI" id="CHEBI:15378"/>
        <dbReference type="ChEBI" id="CHEBI:43474"/>
        <dbReference type="ChEBI" id="CHEBI:57783"/>
        <dbReference type="ChEBI" id="CHEBI:58066"/>
        <dbReference type="ChEBI" id="CHEBI:58274"/>
        <dbReference type="ChEBI" id="CHEBI:58349"/>
        <dbReference type="EC" id="1.2.1.41"/>
    </reaction>
</comment>
<dbReference type="Pfam" id="PF00171">
    <property type="entry name" value="Aldedh"/>
    <property type="match status" value="1"/>
</dbReference>
<dbReference type="PANTHER" id="PTHR11063">
    <property type="entry name" value="GLUTAMATE SEMIALDEHYDE DEHYDROGENASE"/>
    <property type="match status" value="1"/>
</dbReference>
<dbReference type="Gene3D" id="3.40.605.10">
    <property type="entry name" value="Aldehyde Dehydrogenase, Chain A, domain 1"/>
    <property type="match status" value="1"/>
</dbReference>
<dbReference type="GO" id="GO:0004350">
    <property type="term" value="F:glutamate-5-semialdehyde dehydrogenase activity"/>
    <property type="evidence" value="ECO:0007669"/>
    <property type="project" value="UniProtKB-EC"/>
</dbReference>
<evidence type="ECO:0000256" key="6">
    <source>
        <dbReference type="ARBA" id="ARBA00023002"/>
    </source>
</evidence>
<feature type="domain" description="Aldehyde dehydrogenase" evidence="9">
    <location>
        <begin position="3"/>
        <end position="269"/>
    </location>
</feature>
<dbReference type="SUPFAM" id="SSF53720">
    <property type="entry name" value="ALDH-like"/>
    <property type="match status" value="1"/>
</dbReference>
<feature type="coiled-coil region" evidence="8">
    <location>
        <begin position="15"/>
        <end position="42"/>
    </location>
</feature>
<dbReference type="InterPro" id="IPR016161">
    <property type="entry name" value="Ald_DH/histidinol_DH"/>
</dbReference>
<dbReference type="UniPathway" id="UPA00098">
    <property type="reaction ID" value="UER00360"/>
</dbReference>
<reference evidence="10" key="1">
    <citation type="submission" date="2018-05" db="EMBL/GenBank/DDBJ databases">
        <authorList>
            <person name="Lanie J.A."/>
            <person name="Ng W.-L."/>
            <person name="Kazmierczak K.M."/>
            <person name="Andrzejewski T.M."/>
            <person name="Davidsen T.M."/>
            <person name="Wayne K.J."/>
            <person name="Tettelin H."/>
            <person name="Glass J.I."/>
            <person name="Rusch D."/>
            <person name="Podicherti R."/>
            <person name="Tsui H.-C.T."/>
            <person name="Winkler M.E."/>
        </authorList>
    </citation>
    <scope>NUCLEOTIDE SEQUENCE</scope>
</reference>
<evidence type="ECO:0000256" key="1">
    <source>
        <dbReference type="ARBA" id="ARBA00004985"/>
    </source>
</evidence>
<evidence type="ECO:0000256" key="4">
    <source>
        <dbReference type="ARBA" id="ARBA00022650"/>
    </source>
</evidence>
<dbReference type="CDD" id="cd07079">
    <property type="entry name" value="ALDH_F18-19_ProA-GPR"/>
    <property type="match status" value="1"/>
</dbReference>
<evidence type="ECO:0000256" key="2">
    <source>
        <dbReference type="ARBA" id="ARBA00013002"/>
    </source>
</evidence>
<dbReference type="NCBIfam" id="TIGR00407">
    <property type="entry name" value="proA"/>
    <property type="match status" value="1"/>
</dbReference>
<dbReference type="PROSITE" id="PS01223">
    <property type="entry name" value="PROA"/>
    <property type="match status" value="1"/>
</dbReference>
<dbReference type="GO" id="GO:0055129">
    <property type="term" value="P:L-proline biosynthetic process"/>
    <property type="evidence" value="ECO:0007669"/>
    <property type="project" value="UniProtKB-UniPathway"/>
</dbReference>
<dbReference type="Gene3D" id="3.40.309.10">
    <property type="entry name" value="Aldehyde Dehydrogenase, Chain A, domain 2"/>
    <property type="match status" value="1"/>
</dbReference>
<feature type="non-terminal residue" evidence="10">
    <location>
        <position position="1"/>
    </location>
</feature>
<keyword evidence="8" id="KW-0175">Coiled coil</keyword>
<dbReference type="AlphaFoldDB" id="A0A382L1P1"/>
<evidence type="ECO:0000256" key="3">
    <source>
        <dbReference type="ARBA" id="ARBA00022605"/>
    </source>
</evidence>
<evidence type="ECO:0000313" key="10">
    <source>
        <dbReference type="EMBL" id="SVC29232.1"/>
    </source>
</evidence>
<sequence length="343" mass="38028">VRAKKAAGLLANISNDQKNKALNNLKKNLEFYSNELIEINKKDIDNAHTMKLSVAMIDRLTLNQDRIKGMMKSLDDIMNLQNPVGKILSEWERPNGLHIKKISVPLGVIGIIYESRPNVTVDASAIAIKAGNAVLLRGGKDSFHSSQKLNEIISKSFATAGLPDNSVQMVATSDRQAVDEMLRLDSYIDVIIPRGGKGLIKHVKEKSSIPVIKHSDGICHIYVDKEADLNIAKKVIFNSKMRRPGICGATETVLIDKTLSENTSDLLQNLIEAECEIRGDDYVKSLNTNFKKASEEDWGTEYLDKIISVKIVEGVQEAIHHINHYSSGHTDAIITQNSKTFQT</sequence>
<comment type="pathway">
    <text evidence="1">Amino-acid biosynthesis; L-proline biosynthesis; L-glutamate 5-semialdehyde from L-glutamate: step 2/2.</text>
</comment>
<dbReference type="PANTHER" id="PTHR11063:SF8">
    <property type="entry name" value="DELTA-1-PYRROLINE-5-CARBOXYLATE SYNTHASE"/>
    <property type="match status" value="1"/>
</dbReference>
<dbReference type="InterPro" id="IPR016163">
    <property type="entry name" value="Ald_DH_C"/>
</dbReference>
<dbReference type="EMBL" id="UINC01083479">
    <property type="protein sequence ID" value="SVC29232.1"/>
    <property type="molecule type" value="Genomic_DNA"/>
</dbReference>
<dbReference type="InterPro" id="IPR000965">
    <property type="entry name" value="GPR_dom"/>
</dbReference>
<dbReference type="InterPro" id="IPR020593">
    <property type="entry name" value="G-glutamylP_reductase_CS"/>
</dbReference>
<keyword evidence="6" id="KW-0560">Oxidoreductase</keyword>
<keyword evidence="5" id="KW-0521">NADP</keyword>